<feature type="compositionally biased region" description="Basic and acidic residues" evidence="1">
    <location>
        <begin position="28"/>
        <end position="38"/>
    </location>
</feature>
<proteinExistence type="predicted"/>
<dbReference type="AlphaFoldDB" id="A0A7T6Z6C3"/>
<feature type="compositionally biased region" description="Basic and acidic residues" evidence="1">
    <location>
        <begin position="45"/>
        <end position="54"/>
    </location>
</feature>
<dbReference type="Proteomes" id="UP000595823">
    <property type="component" value="Chromosome"/>
</dbReference>
<evidence type="ECO:0000256" key="1">
    <source>
        <dbReference type="SAM" id="MobiDB-lite"/>
    </source>
</evidence>
<evidence type="ECO:0000313" key="2">
    <source>
        <dbReference type="EMBL" id="QQK77632.1"/>
    </source>
</evidence>
<protein>
    <submittedName>
        <fullName evidence="2">Uncharacterized protein</fullName>
    </submittedName>
</protein>
<evidence type="ECO:0000313" key="3">
    <source>
        <dbReference type="Proteomes" id="UP000595823"/>
    </source>
</evidence>
<dbReference type="EMBL" id="CP054705">
    <property type="protein sequence ID" value="QQK77632.1"/>
    <property type="molecule type" value="Genomic_DNA"/>
</dbReference>
<reference evidence="2 3" key="1">
    <citation type="submission" date="2020-06" db="EMBL/GenBank/DDBJ databases">
        <title>Genomic analysis of Salicibibacter sp. NKC5-3.</title>
        <authorList>
            <person name="Oh Y.J."/>
        </authorList>
    </citation>
    <scope>NUCLEOTIDE SEQUENCE [LARGE SCALE GENOMIC DNA]</scope>
    <source>
        <strain evidence="2 3">NKC5-3</strain>
    </source>
</reference>
<dbReference type="RefSeq" id="WP_200125146.1">
    <property type="nucleotide sequence ID" value="NZ_CP054705.1"/>
</dbReference>
<gene>
    <name evidence="2" type="ORF">HUG15_19940</name>
</gene>
<dbReference type="KEGG" id="scia:HUG15_19940"/>
<accession>A0A7T6Z6C3</accession>
<sequence length="73" mass="8536">MITINREHHPNIDPKKKPGFNQTMTPVDPHEQYIDDHFGGVYADGRGKDTEKEKAITRELVRKYKEERSKPSE</sequence>
<organism evidence="2 3">
    <name type="scientific">Salicibibacter cibarius</name>
    <dbReference type="NCBI Taxonomy" id="2743000"/>
    <lineage>
        <taxon>Bacteria</taxon>
        <taxon>Bacillati</taxon>
        <taxon>Bacillota</taxon>
        <taxon>Bacilli</taxon>
        <taxon>Bacillales</taxon>
        <taxon>Bacillaceae</taxon>
        <taxon>Salicibibacter</taxon>
    </lineage>
</organism>
<keyword evidence="3" id="KW-1185">Reference proteome</keyword>
<feature type="compositionally biased region" description="Basic and acidic residues" evidence="1">
    <location>
        <begin position="1"/>
        <end position="16"/>
    </location>
</feature>
<feature type="region of interest" description="Disordered" evidence="1">
    <location>
        <begin position="1"/>
        <end position="54"/>
    </location>
</feature>
<name>A0A7T6Z6C3_9BACI</name>